<name>A0A832RVJ4_9EURY</name>
<keyword evidence="5 8" id="KW-0811">Translocation</keyword>
<dbReference type="AlphaFoldDB" id="A0A832RVJ4"/>
<dbReference type="GO" id="GO:0005886">
    <property type="term" value="C:plasma membrane"/>
    <property type="evidence" value="ECO:0007669"/>
    <property type="project" value="UniProtKB-SubCell"/>
</dbReference>
<comment type="similarity">
    <text evidence="8">Belongs to the SecE/SEC61-gamma family.</text>
</comment>
<dbReference type="GO" id="GO:0006605">
    <property type="term" value="P:protein targeting"/>
    <property type="evidence" value="ECO:0007669"/>
    <property type="project" value="UniProtKB-UniRule"/>
</dbReference>
<feature type="transmembrane region" description="Helical" evidence="8">
    <location>
        <begin position="28"/>
        <end position="53"/>
    </location>
</feature>
<dbReference type="Pfam" id="PF00584">
    <property type="entry name" value="SecE"/>
    <property type="match status" value="1"/>
</dbReference>
<dbReference type="InterPro" id="IPR001901">
    <property type="entry name" value="Translocase_SecE/Sec61-g"/>
</dbReference>
<dbReference type="InterPro" id="IPR023391">
    <property type="entry name" value="Prot_translocase_SecE_dom_sf"/>
</dbReference>
<organism evidence="9 10">
    <name type="scientific">Methermicoccus shengliensis</name>
    <dbReference type="NCBI Taxonomy" id="660064"/>
    <lineage>
        <taxon>Archaea</taxon>
        <taxon>Methanobacteriati</taxon>
        <taxon>Methanobacteriota</taxon>
        <taxon>Stenosarchaea group</taxon>
        <taxon>Methanomicrobia</taxon>
        <taxon>Methanosarcinales</taxon>
        <taxon>Methermicoccaceae</taxon>
        <taxon>Methermicoccus</taxon>
    </lineage>
</organism>
<keyword evidence="4 8" id="KW-1133">Transmembrane helix</keyword>
<keyword evidence="3 8" id="KW-0653">Protein transport</keyword>
<comment type="function">
    <text evidence="8">Essential subunit of the Sec protein translocation channel SecYEG. Clamps together the 2 halves of SecY. May contact the channel plug during translocation.</text>
</comment>
<keyword evidence="6 8" id="KW-0472">Membrane</keyword>
<comment type="subunit">
    <text evidence="8">Component of the Sec protein translocase complex. Heterotrimer consisting of SecY (alpha), SecG (beta) and SecE (gamma) subunits. The heterotrimers can form oligomers, although 1 heterotrimer is thought to be able to translocate proteins. Interacts with the ribosome. May interact with SecDF, and other proteins may be involved.</text>
</comment>
<reference evidence="9" key="1">
    <citation type="journal article" date="2020" name="bioRxiv">
        <title>A rank-normalized archaeal taxonomy based on genome phylogeny resolves widespread incomplete and uneven classifications.</title>
        <authorList>
            <person name="Rinke C."/>
            <person name="Chuvochina M."/>
            <person name="Mussig A.J."/>
            <person name="Chaumeil P.-A."/>
            <person name="Waite D.W."/>
            <person name="Whitman W.B."/>
            <person name="Parks D.H."/>
            <person name="Hugenholtz P."/>
        </authorList>
    </citation>
    <scope>NUCLEOTIDE SEQUENCE</scope>
    <source>
        <strain evidence="9">UBA12518</strain>
    </source>
</reference>
<sequence>MSAERIMSTINEYIRVLRFARKPTREEFYAISKVAAAGIVLIGLIGFVIYLLLTVLPRYG</sequence>
<dbReference type="GO" id="GO:0009306">
    <property type="term" value="P:protein secretion"/>
    <property type="evidence" value="ECO:0007669"/>
    <property type="project" value="UniProtKB-UniRule"/>
</dbReference>
<protein>
    <recommendedName>
        <fullName evidence="8">Protein translocase subunit SecE</fullName>
    </recommendedName>
    <alternativeName>
        <fullName evidence="8">Protein transport protein Sec61 gamma subunit homolog</fullName>
    </alternativeName>
</protein>
<dbReference type="Proteomes" id="UP000600363">
    <property type="component" value="Unassembled WGS sequence"/>
</dbReference>
<keyword evidence="2 8" id="KW-0812">Transmembrane</keyword>
<evidence type="ECO:0000256" key="5">
    <source>
        <dbReference type="ARBA" id="ARBA00023010"/>
    </source>
</evidence>
<evidence type="ECO:0000313" key="9">
    <source>
        <dbReference type="EMBL" id="HIH69570.1"/>
    </source>
</evidence>
<evidence type="ECO:0000313" key="10">
    <source>
        <dbReference type="Proteomes" id="UP000600363"/>
    </source>
</evidence>
<evidence type="ECO:0000256" key="4">
    <source>
        <dbReference type="ARBA" id="ARBA00022989"/>
    </source>
</evidence>
<dbReference type="SUPFAM" id="SSF103456">
    <property type="entry name" value="Preprotein translocase SecE subunit"/>
    <property type="match status" value="1"/>
</dbReference>
<evidence type="ECO:0000256" key="1">
    <source>
        <dbReference type="ARBA" id="ARBA00022448"/>
    </source>
</evidence>
<dbReference type="Gene3D" id="1.20.5.820">
    <property type="entry name" value="Preprotein translocase SecE subunit"/>
    <property type="match status" value="1"/>
</dbReference>
<keyword evidence="1 8" id="KW-0813">Transport</keyword>
<evidence type="ECO:0000256" key="7">
    <source>
        <dbReference type="ARBA" id="ARBA00037847"/>
    </source>
</evidence>
<evidence type="ECO:0000256" key="2">
    <source>
        <dbReference type="ARBA" id="ARBA00022692"/>
    </source>
</evidence>
<comment type="subcellular location">
    <subcellularLocation>
        <location evidence="8">Cell membrane</location>
        <topology evidence="8">Single-pass membrane protein</topology>
    </subcellularLocation>
    <subcellularLocation>
        <location evidence="7">Endomembrane system</location>
        <topology evidence="7">Single-pass membrane protein</topology>
    </subcellularLocation>
</comment>
<evidence type="ECO:0000256" key="6">
    <source>
        <dbReference type="ARBA" id="ARBA00023136"/>
    </source>
</evidence>
<comment type="caution">
    <text evidence="9">The sequence shown here is derived from an EMBL/GenBank/DDBJ whole genome shotgun (WGS) entry which is preliminary data.</text>
</comment>
<dbReference type="EMBL" id="DUIH01000011">
    <property type="protein sequence ID" value="HIH69570.1"/>
    <property type="molecule type" value="Genomic_DNA"/>
</dbReference>
<dbReference type="GO" id="GO:0012505">
    <property type="term" value="C:endomembrane system"/>
    <property type="evidence" value="ECO:0007669"/>
    <property type="project" value="UniProtKB-SubCell"/>
</dbReference>
<dbReference type="HAMAP" id="MF_00422">
    <property type="entry name" value="SecE"/>
    <property type="match status" value="1"/>
</dbReference>
<accession>A0A832RVJ4</accession>
<gene>
    <name evidence="8" type="primary">secE</name>
    <name evidence="9" type="ORF">HA299_02960</name>
</gene>
<dbReference type="InterPro" id="IPR008158">
    <property type="entry name" value="Translocase_Sec61-g"/>
</dbReference>
<dbReference type="NCBIfam" id="TIGR00327">
    <property type="entry name" value="secE_euk_arch"/>
    <property type="match status" value="1"/>
</dbReference>
<dbReference type="GO" id="GO:0008320">
    <property type="term" value="F:protein transmembrane transporter activity"/>
    <property type="evidence" value="ECO:0007669"/>
    <property type="project" value="UniProtKB-UniRule"/>
</dbReference>
<keyword evidence="8" id="KW-1003">Cell membrane</keyword>
<evidence type="ECO:0000256" key="3">
    <source>
        <dbReference type="ARBA" id="ARBA00022927"/>
    </source>
</evidence>
<evidence type="ECO:0000256" key="8">
    <source>
        <dbReference type="HAMAP-Rule" id="MF_00422"/>
    </source>
</evidence>
<dbReference type="GO" id="GO:0065002">
    <property type="term" value="P:intracellular protein transmembrane transport"/>
    <property type="evidence" value="ECO:0007669"/>
    <property type="project" value="UniProtKB-UniRule"/>
</dbReference>
<proteinExistence type="inferred from homology"/>